<dbReference type="SMART" id="SM00155">
    <property type="entry name" value="PLDc"/>
    <property type="match status" value="2"/>
</dbReference>
<dbReference type="OrthoDB" id="14911at2759"/>
<dbReference type="InterPro" id="IPR001736">
    <property type="entry name" value="PLipase_D/transphosphatidylase"/>
</dbReference>
<dbReference type="InterPro" id="IPR015679">
    <property type="entry name" value="PLipase_D_fam"/>
</dbReference>
<name>A0A068RGH3_9FUNG</name>
<evidence type="ECO:0000256" key="4">
    <source>
        <dbReference type="ARBA" id="ARBA00022801"/>
    </source>
</evidence>
<dbReference type="STRING" id="1263082.A0A068RGH3"/>
<evidence type="ECO:0000256" key="2">
    <source>
        <dbReference type="ARBA" id="ARBA00008664"/>
    </source>
</evidence>
<comment type="similarity">
    <text evidence="2 7">Belongs to the phospholipase D family.</text>
</comment>
<reference evidence="11" key="1">
    <citation type="submission" date="2013-08" db="EMBL/GenBank/DDBJ databases">
        <title>Gene expansion shapes genome architecture in the human pathogen Lichtheimia corymbifera: an evolutionary genomics analysis in the ancient terrestrial Mucorales (Mucoromycotina).</title>
        <authorList>
            <person name="Schwartze V.U."/>
            <person name="Winter S."/>
            <person name="Shelest E."/>
            <person name="Marcet-Houben M."/>
            <person name="Horn F."/>
            <person name="Wehner S."/>
            <person name="Hoffmann K."/>
            <person name="Riege K."/>
            <person name="Sammeth M."/>
            <person name="Nowrousian M."/>
            <person name="Valiante V."/>
            <person name="Linde J."/>
            <person name="Jacobsen I.D."/>
            <person name="Marz M."/>
            <person name="Brakhage A.A."/>
            <person name="Gabaldon T."/>
            <person name="Bocker S."/>
            <person name="Voigt K."/>
        </authorList>
    </citation>
    <scope>NUCLEOTIDE SEQUENCE [LARGE SCALE GENOMIC DNA]</scope>
    <source>
        <strain evidence="11">FSU 9682</strain>
    </source>
</reference>
<keyword evidence="6" id="KW-0443">Lipid metabolism</keyword>
<proteinExistence type="inferred from homology"/>
<keyword evidence="5 7" id="KW-0442">Lipid degradation</keyword>
<protein>
    <recommendedName>
        <fullName evidence="7">Phospholipase</fullName>
        <ecNumber evidence="7">3.1.4.4</ecNumber>
    </recommendedName>
</protein>
<dbReference type="PIRSF" id="PIRSF009376">
    <property type="entry name" value="Phospholipase_D_euk"/>
    <property type="match status" value="1"/>
</dbReference>
<evidence type="ECO:0000256" key="5">
    <source>
        <dbReference type="ARBA" id="ARBA00022963"/>
    </source>
</evidence>
<dbReference type="CDD" id="cd09138">
    <property type="entry name" value="PLDc_vPLD1_2_yPLD_like_1"/>
    <property type="match status" value="1"/>
</dbReference>
<dbReference type="InterPro" id="IPR025202">
    <property type="entry name" value="PLD-like_dom"/>
</dbReference>
<dbReference type="Pfam" id="PF00614">
    <property type="entry name" value="PLDc"/>
    <property type="match status" value="1"/>
</dbReference>
<dbReference type="Pfam" id="PF00787">
    <property type="entry name" value="PX"/>
    <property type="match status" value="1"/>
</dbReference>
<dbReference type="Pfam" id="PF13091">
    <property type="entry name" value="PLDc_2"/>
    <property type="match status" value="1"/>
</dbReference>
<evidence type="ECO:0000313" key="11">
    <source>
        <dbReference type="EMBL" id="CDH49059.1"/>
    </source>
</evidence>
<dbReference type="CDD" id="cd09141">
    <property type="entry name" value="PLDc_vPLD1_2_yPLD_like_2"/>
    <property type="match status" value="1"/>
</dbReference>
<dbReference type="PROSITE" id="PS50195">
    <property type="entry name" value="PX"/>
    <property type="match status" value="1"/>
</dbReference>
<feature type="domain" description="PX" evidence="10">
    <location>
        <begin position="312"/>
        <end position="451"/>
    </location>
</feature>
<dbReference type="InterPro" id="IPR001849">
    <property type="entry name" value="PH_domain"/>
</dbReference>
<dbReference type="PROSITE" id="PS50035">
    <property type="entry name" value="PLD"/>
    <property type="match status" value="2"/>
</dbReference>
<dbReference type="PANTHER" id="PTHR18896">
    <property type="entry name" value="PHOSPHOLIPASE D"/>
    <property type="match status" value="1"/>
</dbReference>
<comment type="catalytic activity">
    <reaction evidence="1 7">
        <text>a 1,2-diacyl-sn-glycero-3-phosphocholine + H2O = a 1,2-diacyl-sn-glycero-3-phosphate + choline + H(+)</text>
        <dbReference type="Rhea" id="RHEA:14445"/>
        <dbReference type="ChEBI" id="CHEBI:15354"/>
        <dbReference type="ChEBI" id="CHEBI:15377"/>
        <dbReference type="ChEBI" id="CHEBI:15378"/>
        <dbReference type="ChEBI" id="CHEBI:57643"/>
        <dbReference type="ChEBI" id="CHEBI:58608"/>
        <dbReference type="EC" id="3.1.4.4"/>
    </reaction>
</comment>
<dbReference type="SUPFAM" id="SSF64268">
    <property type="entry name" value="PX domain"/>
    <property type="match status" value="1"/>
</dbReference>
<evidence type="ECO:0000256" key="6">
    <source>
        <dbReference type="ARBA" id="ARBA00023098"/>
    </source>
</evidence>
<evidence type="ECO:0000259" key="9">
    <source>
        <dbReference type="PROSITE" id="PS50035"/>
    </source>
</evidence>
<keyword evidence="12" id="KW-1185">Reference proteome</keyword>
<dbReference type="GO" id="GO:0006654">
    <property type="term" value="P:phosphatidic acid biosynthetic process"/>
    <property type="evidence" value="ECO:0007669"/>
    <property type="project" value="InterPro"/>
</dbReference>
<dbReference type="GO" id="GO:0004630">
    <property type="term" value="F:phospholipase D activity"/>
    <property type="evidence" value="ECO:0007669"/>
    <property type="project" value="UniProtKB-UniRule"/>
</dbReference>
<feature type="domain" description="PLD phosphodiesterase" evidence="9">
    <location>
        <begin position="1047"/>
        <end position="1074"/>
    </location>
</feature>
<dbReference type="EC" id="3.1.4.4" evidence="7"/>
<feature type="domain" description="PLD phosphodiesterase" evidence="9">
    <location>
        <begin position="695"/>
        <end position="722"/>
    </location>
</feature>
<dbReference type="SMART" id="SM00233">
    <property type="entry name" value="PH"/>
    <property type="match status" value="1"/>
</dbReference>
<keyword evidence="4 7" id="KW-0378">Hydrolase</keyword>
<dbReference type="InterPro" id="IPR016555">
    <property type="entry name" value="PLipase_D_euk"/>
</dbReference>
<comment type="caution">
    <text evidence="11">The sequence shown here is derived from an EMBL/GenBank/DDBJ whole genome shotgun (WGS) entry which is preliminary data.</text>
</comment>
<evidence type="ECO:0000313" key="12">
    <source>
        <dbReference type="Proteomes" id="UP000027586"/>
    </source>
</evidence>
<dbReference type="GO" id="GO:0035091">
    <property type="term" value="F:phosphatidylinositol binding"/>
    <property type="evidence" value="ECO:0007669"/>
    <property type="project" value="InterPro"/>
</dbReference>
<dbReference type="PANTHER" id="PTHR18896:SF76">
    <property type="entry name" value="PHOSPHOLIPASE"/>
    <property type="match status" value="1"/>
</dbReference>
<feature type="compositionally biased region" description="Polar residues" evidence="8">
    <location>
        <begin position="67"/>
        <end position="80"/>
    </location>
</feature>
<evidence type="ECO:0000259" key="10">
    <source>
        <dbReference type="PROSITE" id="PS50195"/>
    </source>
</evidence>
<accession>A0A068RGH3</accession>
<feature type="region of interest" description="Disordered" evidence="8">
    <location>
        <begin position="122"/>
        <end position="145"/>
    </location>
</feature>
<feature type="region of interest" description="Disordered" evidence="8">
    <location>
        <begin position="21"/>
        <end position="95"/>
    </location>
</feature>
<feature type="compositionally biased region" description="Basic residues" evidence="8">
    <location>
        <begin position="984"/>
        <end position="994"/>
    </location>
</feature>
<dbReference type="CDD" id="cd01254">
    <property type="entry name" value="PH_PLD"/>
    <property type="match status" value="1"/>
</dbReference>
<feature type="compositionally biased region" description="Basic and acidic residues" evidence="8">
    <location>
        <begin position="130"/>
        <end position="139"/>
    </location>
</feature>
<dbReference type="SUPFAM" id="SSF50729">
    <property type="entry name" value="PH domain-like"/>
    <property type="match status" value="1"/>
</dbReference>
<dbReference type="InterPro" id="IPR001683">
    <property type="entry name" value="PX_dom"/>
</dbReference>
<dbReference type="Gene3D" id="3.30.1520.10">
    <property type="entry name" value="Phox-like domain"/>
    <property type="match status" value="1"/>
</dbReference>
<feature type="compositionally biased region" description="Acidic residues" evidence="8">
    <location>
        <begin position="183"/>
        <end position="198"/>
    </location>
</feature>
<dbReference type="EMBL" id="CBTN010000002">
    <property type="protein sequence ID" value="CDH49059.1"/>
    <property type="molecule type" value="Genomic_DNA"/>
</dbReference>
<evidence type="ECO:0000256" key="7">
    <source>
        <dbReference type="PIRNR" id="PIRNR009376"/>
    </source>
</evidence>
<dbReference type="Proteomes" id="UP000027586">
    <property type="component" value="Unassembled WGS sequence"/>
</dbReference>
<dbReference type="SUPFAM" id="SSF56024">
    <property type="entry name" value="Phospholipase D/nuclease"/>
    <property type="match status" value="2"/>
</dbReference>
<feature type="region of interest" description="Disordered" evidence="8">
    <location>
        <begin position="174"/>
        <end position="205"/>
    </location>
</feature>
<dbReference type="Gene3D" id="3.30.870.10">
    <property type="entry name" value="Endonuclease Chain A"/>
    <property type="match status" value="2"/>
</dbReference>
<feature type="region of interest" description="Disordered" evidence="8">
    <location>
        <begin position="984"/>
        <end position="1039"/>
    </location>
</feature>
<feature type="compositionally biased region" description="Polar residues" evidence="8">
    <location>
        <begin position="23"/>
        <end position="51"/>
    </location>
</feature>
<dbReference type="VEuPathDB" id="FungiDB:LCOR_00820.1"/>
<dbReference type="GO" id="GO:0009395">
    <property type="term" value="P:phospholipid catabolic process"/>
    <property type="evidence" value="ECO:0007669"/>
    <property type="project" value="TreeGrafter"/>
</dbReference>
<sequence>MSNPIADGALFYLTQQHRHGYESQPNLASNSPFPSSADDNQSYPRSSSQRDSGLLGEARERWKSVLSRLSLTADTTATRNTDPDHCTSDIEESSTYELLQKDSDHRRGSWHYPPRIWQQIRNHHHHHHSKEQDPSKDDDQLPSTQDLFESAGRNQQRQSAGEDNYFLHPFRKQWRHRRRREGDDDDATDDEEDDEEQDQLATKPAIPTPRTRLTRVSIDGVGQGDTMDQDTMARDNWGKTLDKIKMIANIQNFPGLGTARDDNIDTQNTNGRDMHMVPTTSTALAPYYPPIFEPVFIALSRDEYGRKLPPIIPAMISVTVTDSEYLKNLNQWVFRTQLQYGDIKWVIKRTIADFTTLHYTLKFKSSLSDYVPNPPQFPDQLGSLISSARTTIGLDREGESDYDGQPEGEKKEMALARRLALTQYLRNLLSKSHMLMSYDICEFFEISSISIVQDMGWKGKEGFLEHRLRESSPTFCGVWKVHRWHKEWVLLRDSYIAFCDGIASPSPSDIMLFDKTFTIKVSEPSLLGSYHMTLGTEYRQIEFKGSRREVEEWLESIEKVKTNSPWVKNHRFNSFAPIRHHARVKWFVDGENHFNAVAEAILSAKSEIYIADWWLTPELYLRRPPEKNEEFRIDRVLQRKAEEGVKIYIIVYKEMSLALTIDSAHTKQWLQNLHPNIIVQRHPDRRPFDSRDSVFFWSHHEKLVVVDNRLALIGGLDLCFGRYDTHAHRHADFPAKGHKFCIFPGQDYSSPRVKDFVDVAAKHDTTLVDREETPRMPWHDMSCAVVGPIARDAARLFIQRWNFLKATKSMHRPVVPYLMPKGEYVAQRDESKFEGTCRVQLLRSVSSWSSGIGREHSIYNAYMEAISQAKHFVYIENQFFISATGEDKIVRNKIGQALVDRIKRAHFNQEKFKVFIIIPLIPAFEGDLLSGDSVAARGVMHFQYISMNRGGASICEKLREEGIDPSEYIGWYSLRNWDKIAPRFPKKKKGKKSSRPTSNGNTNGNTLSVSMEDKEDLASLSSSSSPKMDDCSEESEEVDDRDHYVSELVYIHDKLMIIDDRIVLLGSANINDRSLLGNRDSEMAIFIEDTEMISSYMDGQPYQAAKFAHTLRMQLWKEHLGLLDFKDWESLMDESIDNILQTRASEGIGYDTSASGGTGWWDDAVGNNDRDIQTYEHDEAVRLIDRMSRTRSVYDKFAHGPRDNYIKEAAALDPLADRCYYNIWRRTAESNTLIYRDLFRCVPDDTIHTFDQHRKFVSDKVPYGHIADPDRPASEISERLSGVRGHLVNFPTDYLKDETLMNVFESMAPMTLFS</sequence>
<gene>
    <name evidence="11" type="ORF">LCOR_00820.1</name>
</gene>
<dbReference type="GO" id="GO:0035556">
    <property type="term" value="P:intracellular signal transduction"/>
    <property type="evidence" value="ECO:0007669"/>
    <property type="project" value="InterPro"/>
</dbReference>
<organism evidence="11 12">
    <name type="scientific">Lichtheimia corymbifera JMRC:FSU:9682</name>
    <dbReference type="NCBI Taxonomy" id="1263082"/>
    <lineage>
        <taxon>Eukaryota</taxon>
        <taxon>Fungi</taxon>
        <taxon>Fungi incertae sedis</taxon>
        <taxon>Mucoromycota</taxon>
        <taxon>Mucoromycotina</taxon>
        <taxon>Mucoromycetes</taxon>
        <taxon>Mucorales</taxon>
        <taxon>Lichtheimiaceae</taxon>
        <taxon>Lichtheimia</taxon>
    </lineage>
</organism>
<evidence type="ECO:0000256" key="3">
    <source>
        <dbReference type="ARBA" id="ARBA00022737"/>
    </source>
</evidence>
<dbReference type="InterPro" id="IPR036871">
    <property type="entry name" value="PX_dom_sf"/>
</dbReference>
<evidence type="ECO:0000256" key="8">
    <source>
        <dbReference type="SAM" id="MobiDB-lite"/>
    </source>
</evidence>
<keyword evidence="3" id="KW-0677">Repeat</keyword>
<evidence type="ECO:0000256" key="1">
    <source>
        <dbReference type="ARBA" id="ARBA00000798"/>
    </source>
</evidence>